<comment type="caution">
    <text evidence="6">The sequence shown here is derived from an EMBL/GenBank/DDBJ whole genome shotgun (WGS) entry which is preliminary data.</text>
</comment>
<dbReference type="GO" id="GO:0017056">
    <property type="term" value="F:structural constituent of nuclear pore"/>
    <property type="evidence" value="ECO:0007669"/>
    <property type="project" value="TreeGrafter"/>
</dbReference>
<name>A0AAD9FJ79_PAPLA</name>
<dbReference type="EMBL" id="JAODAN010000011">
    <property type="protein sequence ID" value="KAK1921280.1"/>
    <property type="molecule type" value="Genomic_DNA"/>
</dbReference>
<dbReference type="Proteomes" id="UP001182556">
    <property type="component" value="Unassembled WGS sequence"/>
</dbReference>
<keyword evidence="4" id="KW-0539">Nucleus</keyword>
<reference evidence="6" key="1">
    <citation type="submission" date="2023-02" db="EMBL/GenBank/DDBJ databases">
        <title>Identification and recombinant expression of a fungal hydrolase from Papiliotrema laurentii that hydrolyzes apple cutin and clears colloidal polyester polyurethane.</title>
        <authorList>
            <consortium name="DOE Joint Genome Institute"/>
            <person name="Roman V.A."/>
            <person name="Bojanowski C."/>
            <person name="Crable B.R."/>
            <person name="Wagner D.N."/>
            <person name="Hung C.S."/>
            <person name="Nadeau L.J."/>
            <person name="Schratz L."/>
            <person name="Haridas S."/>
            <person name="Pangilinan J."/>
            <person name="Lipzen A."/>
            <person name="Na H."/>
            <person name="Yan M."/>
            <person name="Ng V."/>
            <person name="Grigoriev I.V."/>
            <person name="Spatafora J.W."/>
            <person name="Barlow D."/>
            <person name="Biffinger J."/>
            <person name="Kelley-Loughnane N."/>
            <person name="Varaljay V.A."/>
            <person name="Crookes-Goodson W.J."/>
        </authorList>
    </citation>
    <scope>NUCLEOTIDE SEQUENCE</scope>
    <source>
        <strain evidence="6">5307AH</strain>
    </source>
</reference>
<evidence type="ECO:0000256" key="1">
    <source>
        <dbReference type="ARBA" id="ARBA00004123"/>
    </source>
</evidence>
<organism evidence="6 7">
    <name type="scientific">Papiliotrema laurentii</name>
    <name type="common">Cryptococcus laurentii</name>
    <dbReference type="NCBI Taxonomy" id="5418"/>
    <lineage>
        <taxon>Eukaryota</taxon>
        <taxon>Fungi</taxon>
        <taxon>Dikarya</taxon>
        <taxon>Basidiomycota</taxon>
        <taxon>Agaricomycotina</taxon>
        <taxon>Tremellomycetes</taxon>
        <taxon>Tremellales</taxon>
        <taxon>Rhynchogastremaceae</taxon>
        <taxon>Papiliotrema</taxon>
    </lineage>
</organism>
<keyword evidence="5" id="KW-0175">Coiled coil</keyword>
<evidence type="ECO:0000256" key="2">
    <source>
        <dbReference type="ARBA" id="ARBA00005892"/>
    </source>
</evidence>
<dbReference type="GO" id="GO:0044611">
    <property type="term" value="C:nuclear pore inner ring"/>
    <property type="evidence" value="ECO:0007669"/>
    <property type="project" value="TreeGrafter"/>
</dbReference>
<evidence type="ECO:0000313" key="6">
    <source>
        <dbReference type="EMBL" id="KAK1921280.1"/>
    </source>
</evidence>
<accession>A0AAD9FJ79</accession>
<evidence type="ECO:0000256" key="4">
    <source>
        <dbReference type="ARBA" id="ARBA00023242"/>
    </source>
</evidence>
<protein>
    <submittedName>
        <fullName evidence="6">Nucleoporin Nup186/Nup192/Nup205</fullName>
    </submittedName>
</protein>
<dbReference type="PANTHER" id="PTHR31344:SF0">
    <property type="entry name" value="NUCLEAR PORE COMPLEX PROTEIN NUP205"/>
    <property type="match status" value="1"/>
</dbReference>
<gene>
    <name evidence="6" type="ORF">DB88DRAFT_500241</name>
</gene>
<keyword evidence="3" id="KW-0813">Transport</keyword>
<dbReference type="GO" id="GO:0006999">
    <property type="term" value="P:nuclear pore organization"/>
    <property type="evidence" value="ECO:0007669"/>
    <property type="project" value="TreeGrafter"/>
</dbReference>
<keyword evidence="7" id="KW-1185">Reference proteome</keyword>
<sequence length="1912" mass="212577">MSSLPIDEWDPELFLDLESLLLRVASPQTTRSTVLQLFQQLDKAAPWLSALTQLPTPSDADRRDVENNPITTPSGTVYQVTGDLLNAAAEVSGYLSISHRLAANLIIRADQQQNDYVARERGEIATYLLHAFLDQMLNFLQELLRLTISPEREEEEPFISLRGKVEDLLQRRIQVGSGEGTMVDLILNQLDALQKKLDELSKPQRLVGAAYDLLVFRVQSIRAHQSKMVGIMSMISRGGYLGRGHVVRLLKWLKKVERPDGVVLGLLASFYVVSQPIDTIDQEDPRLENVEEWCRDINFLKIASNLVFVEQWACPRLRESAELSWSLFIVSTLRHDPNAGVVGIDPHLADSYLLEAVNGDAFQFLRDLVTSIRQERGFEPKDEQQEAELDDIVRIASRTDSANDAFIFSQLQGILEMLSSKKHFLRNLRNREEDNSNRRPQAGSQNLTPSTHFSTFVLLVAAVFKTLPEDSAQYLWDDASFTGAVLDGRSSPSTAIWELLAVISVGPVCSIKAFERLQGTNASPLAALQFYQHYSNELPKLVESMKTNRAEKHGHRVREEDIQLGIGLSRVLAAVVKSSSAIRSRLLQTKPHPIQLLLEMLNCEWTVPMKAAVLDALTAFCAPRKDAADDDVFNRTVDHYDRISYPESNRVDPRAGQRPPEPHGWLKALESIEQDGSYPLTRAYIRFLTALLSGATSNLRIALLLRRAAEFVLRQLAFVAERPFARSSERWEMLDEALAFVEKALLGLDMTDLLAFHTASPSTVAWKLFDLPGFAVLLRMLENSDVKIFPLLAQVIDTVPTIPKSHITKSVQLRTLRIYYRILDIQLVFADILLPTLERPMPDKSARPWPFRRPVNLEPLDLRLLNHLSNVTVIALGINDEDLAISLMCTKIISALAMSPHFNQSDRFVGDYHRSLNRLAGFIDASDDSIRIAQAVCVRLAGEGVDLPPDQVAKVEKEVLEGDISPDSLAGLPIVIRSTILDLLIDGTAPDASGPNIAHFLLGFELKGHHFTLQNPQEAESRYSCLQVILEQLRVDADVVEDANRARDSSLVAVHPMLAAKTVKLIHQLFSHPVTGQTTMSYATSIENFSASQLRVLPPKCPAYGDLESGGFKGQGIAQYPDVAIPTTADTLVAYLDYLRWVISCVALETHAFEGKAASVGIVAAELFGTAGEDEEPPIITQILDHIDLIWREEAGEARPLEYFAQYNFDLFKRPELDHYDVDSLRHALSAYIKQQAKTGSATNVQAMEEEADYLVHRLSMRNRETEINVAKGGLLSAWAETLKVALGRLFIAHVSEERQETVLFELLDALLSRIGRDVSAGVLDILAESVLVVMNELRAILSEYDGVNLPIDQLGNVLARMIDIVVRPGVTENTRGNLYAAISQYLSLLSVSPSIADDVSVAGASVAGSTLESSSATASLQRKTISIVGSRRERFLSVLCKDTMDVRDVWKTECFALLGALVGVCVTERDRQILSPLLKDGFLPLFVRDIKDREIALQECLSPEASNLHVYWVFEAKIAFLLAYATTRKGAEDLLDAGLFEILSTCGFIAAQPYAEDTYEHIEAVSRQHRVLICILQLISRTLASLHRSPRTGAGHALSFFNAHRDSIVLLLREAQQSPSLIGVEESRLIVAILAMIVHKIPENDRRNGQGYGSLHLAVLGLASRYFDPEWAEGSEEADETKKTALEKAVLNLNQVVLAYLCGFTKGLKAGGGYPVFLNGLPNGGSQRITGAPSLQLAVQLLDALVENVQDLANEYEQVAERVKHDTELSEIELERLQRLDWTDEVISPESTRQAFGTRNQVLYNMIESLLLLIWRHLLFYANDANPDPIRPDNLSISLAGGSLADASRLSSGQRRPLRNVAADLRGTLERLKDIKEPDDLRRGGERNDAYYSMLLRRLNELTAGLSGEEA</sequence>
<evidence type="ECO:0000256" key="5">
    <source>
        <dbReference type="SAM" id="Coils"/>
    </source>
</evidence>
<dbReference type="InterPro" id="IPR021827">
    <property type="entry name" value="Nup186/Nup192/Nup205"/>
</dbReference>
<evidence type="ECO:0000256" key="3">
    <source>
        <dbReference type="ARBA" id="ARBA00022448"/>
    </source>
</evidence>
<dbReference type="PANTHER" id="PTHR31344">
    <property type="entry name" value="NUCLEAR PORE COMPLEX PROTEIN NUP205"/>
    <property type="match status" value="1"/>
</dbReference>
<dbReference type="Pfam" id="PF11894">
    <property type="entry name" value="Nup192"/>
    <property type="match status" value="1"/>
</dbReference>
<feature type="coiled-coil region" evidence="5">
    <location>
        <begin position="1736"/>
        <end position="1767"/>
    </location>
</feature>
<proteinExistence type="inferred from homology"/>
<evidence type="ECO:0000313" key="7">
    <source>
        <dbReference type="Proteomes" id="UP001182556"/>
    </source>
</evidence>
<comment type="subcellular location">
    <subcellularLocation>
        <location evidence="1">Nucleus</location>
    </subcellularLocation>
</comment>
<comment type="similarity">
    <text evidence="2">Belongs to the NUP186/NUP192/NUP205 family.</text>
</comment>